<dbReference type="Proteomes" id="UP000014680">
    <property type="component" value="Unassembled WGS sequence"/>
</dbReference>
<proteinExistence type="predicted"/>
<protein>
    <submittedName>
        <fullName evidence="1">Uncharacterized protein</fullName>
    </submittedName>
</protein>
<gene>
    <name evidence="1" type="ORF">EIN_229650</name>
</gene>
<sequence>MEKQLVEVSVAKSSESCVIGQKETDLALEALGNVIRYLANFKEAETFAQISKKCGNALNFVFRSPNYSAPQINLKYPRNVFWQQKSFARELSLFPKLRVFDIYGNAPQMQLVMATNKDVQIAAKSYKMKNELPDIDKDEKKRFIELWFCGDDPLKLIQFKNLQKAKIRLLKDQKVCKFVLKKQQLEVLHVIFTDGVDDTFLSKIKEYHINKLVIECEKKEDLEHVLSQLELFKPPTNMIVCSTDDINNSNVLIIPKRIEKVEEVEEVTGERIVEEMDDKNVSNYTNEFALKVMKLQANAEFHLKSLNVMRLNLVDCCIDTAVDLNDFYPRNLMDLTCKECALPLVSTTLKKVTIQEATQKLDLSKLSILEECVLDKCKVTNDKDYLILPRKCKLLTMKRPEGSEVNLEVLNSVDELILDSVEKIQITLPQYLLCLIIYKSRYFSLTNAEKVHMKRLALVKSELVFFDINKVVEDLDQVVFK</sequence>
<dbReference type="OrthoDB" id="28118at2759"/>
<name>A0A0A1U305_ENTIV</name>
<evidence type="ECO:0000313" key="2">
    <source>
        <dbReference type="Proteomes" id="UP000014680"/>
    </source>
</evidence>
<evidence type="ECO:0000313" key="1">
    <source>
        <dbReference type="EMBL" id="ELP88432.1"/>
    </source>
</evidence>
<accession>A0A0A1U305</accession>
<organism evidence="1 2">
    <name type="scientific">Entamoeba invadens IP1</name>
    <dbReference type="NCBI Taxonomy" id="370355"/>
    <lineage>
        <taxon>Eukaryota</taxon>
        <taxon>Amoebozoa</taxon>
        <taxon>Evosea</taxon>
        <taxon>Archamoebae</taxon>
        <taxon>Mastigamoebida</taxon>
        <taxon>Entamoebidae</taxon>
        <taxon>Entamoeba</taxon>
    </lineage>
</organism>
<keyword evidence="2" id="KW-1185">Reference proteome</keyword>
<dbReference type="GeneID" id="14887278"/>
<dbReference type="RefSeq" id="XP_004255203.1">
    <property type="nucleotide sequence ID" value="XM_004255155.1"/>
</dbReference>
<dbReference type="EMBL" id="KB206756">
    <property type="protein sequence ID" value="ELP88432.1"/>
    <property type="molecule type" value="Genomic_DNA"/>
</dbReference>
<dbReference type="VEuPathDB" id="AmoebaDB:EIN_229650"/>
<dbReference type="OMA" id="TCKECAL"/>
<dbReference type="KEGG" id="eiv:EIN_229650"/>
<reference evidence="1 2" key="1">
    <citation type="submission" date="2012-10" db="EMBL/GenBank/DDBJ databases">
        <authorList>
            <person name="Zafar N."/>
            <person name="Inman J."/>
            <person name="Hall N."/>
            <person name="Lorenzi H."/>
            <person name="Caler E."/>
        </authorList>
    </citation>
    <scope>NUCLEOTIDE SEQUENCE [LARGE SCALE GENOMIC DNA]</scope>
    <source>
        <strain evidence="1 2">IP1</strain>
    </source>
</reference>
<dbReference type="AlphaFoldDB" id="A0A0A1U305"/>